<proteinExistence type="inferred from homology"/>
<dbReference type="Gene3D" id="3.40.50.300">
    <property type="entry name" value="P-loop containing nucleotide triphosphate hydrolases"/>
    <property type="match status" value="1"/>
</dbReference>
<protein>
    <submittedName>
        <fullName evidence="5">Toxin coregulated pilus biosynthesis protein T</fullName>
    </submittedName>
</protein>
<gene>
    <name evidence="5" type="primary">tcpT</name>
    <name evidence="5" type="ORF">GCM10007916_28830</name>
</gene>
<reference evidence="6" key="1">
    <citation type="journal article" date="2019" name="Int. J. Syst. Evol. Microbiol.">
        <title>The Global Catalogue of Microorganisms (GCM) 10K type strain sequencing project: providing services to taxonomists for standard genome sequencing and annotation.</title>
        <authorList>
            <consortium name="The Broad Institute Genomics Platform"/>
            <consortium name="The Broad Institute Genome Sequencing Center for Infectious Disease"/>
            <person name="Wu L."/>
            <person name="Ma J."/>
        </authorList>
    </citation>
    <scope>NUCLEOTIDE SEQUENCE [LARGE SCALE GENOMIC DNA]</scope>
    <source>
        <strain evidence="6">NBRC 103166</strain>
    </source>
</reference>
<name>A0ABQ6E3N2_9GAMM</name>
<organism evidence="5 6">
    <name type="scientific">Psychromonas marina</name>
    <dbReference type="NCBI Taxonomy" id="88364"/>
    <lineage>
        <taxon>Bacteria</taxon>
        <taxon>Pseudomonadati</taxon>
        <taxon>Pseudomonadota</taxon>
        <taxon>Gammaproteobacteria</taxon>
        <taxon>Alteromonadales</taxon>
        <taxon>Psychromonadaceae</taxon>
        <taxon>Psychromonas</taxon>
    </lineage>
</organism>
<keyword evidence="2" id="KW-0547">Nucleotide-binding</keyword>
<evidence type="ECO:0000313" key="6">
    <source>
        <dbReference type="Proteomes" id="UP001157353"/>
    </source>
</evidence>
<comment type="similarity">
    <text evidence="1">Belongs to the GSP E family.</text>
</comment>
<accession>A0ABQ6E3N2</accession>
<keyword evidence="6" id="KW-1185">Reference proteome</keyword>
<evidence type="ECO:0000256" key="2">
    <source>
        <dbReference type="ARBA" id="ARBA00022741"/>
    </source>
</evidence>
<dbReference type="Pfam" id="PF00437">
    <property type="entry name" value="T2SSE"/>
    <property type="match status" value="1"/>
</dbReference>
<evidence type="ECO:0000259" key="4">
    <source>
        <dbReference type="Pfam" id="PF00437"/>
    </source>
</evidence>
<dbReference type="InterPro" id="IPR027417">
    <property type="entry name" value="P-loop_NTPase"/>
</dbReference>
<feature type="domain" description="Bacterial type II secretion system protein E" evidence="4">
    <location>
        <begin position="96"/>
        <end position="477"/>
    </location>
</feature>
<dbReference type="SUPFAM" id="SSF52540">
    <property type="entry name" value="P-loop containing nucleoside triphosphate hydrolases"/>
    <property type="match status" value="1"/>
</dbReference>
<evidence type="ECO:0000313" key="5">
    <source>
        <dbReference type="EMBL" id="GLS91813.1"/>
    </source>
</evidence>
<dbReference type="PANTHER" id="PTHR30258">
    <property type="entry name" value="TYPE II SECRETION SYSTEM PROTEIN GSPE-RELATED"/>
    <property type="match status" value="1"/>
</dbReference>
<dbReference type="InterPro" id="IPR001482">
    <property type="entry name" value="T2SS/T4SS_dom"/>
</dbReference>
<dbReference type="EMBL" id="BSPQ01000015">
    <property type="protein sequence ID" value="GLS91813.1"/>
    <property type="molecule type" value="Genomic_DNA"/>
</dbReference>
<sequence>MNKNKSVLNDIQDYLYLGDVIYSTDEFYLLKREDHISVVFIVGQKQPTVRDLFYALNPFINTNSLIEYYQSSKGLFDSYKYFNSQKSAGARSAENLSALEVRFHELVMNAMKKDASDIHVFRGDFKVEIWFRIQGKLVFIDNVPPFEMDSMLGVFFNVLANEKRDVWNRRYLQDSSGVLNFKNNESIKVRYSHSPIESANNQAYHAVLRILKSRVVERSGDKRGSDHILIPKTSLEQNICVKRIASSAMGLFVVAGTTGSGKSSSINKILGWLYEDFHHRDVSIVTVEDPVEYEILGAAQTSVLRSVGDESDKGAFTKYLASAMRRDPDILLIGETRDAQTADVLAESVESGHFVITTLHAGGVISTISRLNSLGISYSRLASPDFIAGIMCQKLIPTLCECSIPLEKYYEDNPNDRLYTLLQGYCEVNEFTMLRVQNFDGCKRCGGSGVAGRQIVIELLTLSEEMLDAIKREDFIKLKMLWVNQGDGIGGVTLFQGAFNLMLQGVVCPIELEKSFGIFDHQLKERNK</sequence>
<dbReference type="PANTHER" id="PTHR30258:SF1">
    <property type="entry name" value="PROTEIN TRANSPORT PROTEIN HOFB HOMOLOG"/>
    <property type="match status" value="1"/>
</dbReference>
<comment type="caution">
    <text evidence="5">The sequence shown here is derived from an EMBL/GenBank/DDBJ whole genome shotgun (WGS) entry which is preliminary data.</text>
</comment>
<dbReference type="RefSeq" id="WP_284204915.1">
    <property type="nucleotide sequence ID" value="NZ_BSPQ01000015.1"/>
</dbReference>
<evidence type="ECO:0000256" key="3">
    <source>
        <dbReference type="ARBA" id="ARBA00022840"/>
    </source>
</evidence>
<dbReference type="Proteomes" id="UP001157353">
    <property type="component" value="Unassembled WGS sequence"/>
</dbReference>
<evidence type="ECO:0000256" key="1">
    <source>
        <dbReference type="ARBA" id="ARBA00006611"/>
    </source>
</evidence>
<dbReference type="Gene3D" id="3.30.450.90">
    <property type="match status" value="1"/>
</dbReference>
<keyword evidence="3" id="KW-0067">ATP-binding</keyword>